<accession>A0A2G8S9B3</accession>
<evidence type="ECO:0000313" key="3">
    <source>
        <dbReference type="Proteomes" id="UP000230002"/>
    </source>
</evidence>
<dbReference type="AlphaFoldDB" id="A0A2G8S9B3"/>
<protein>
    <submittedName>
        <fullName evidence="2">Uncharacterized protein</fullName>
    </submittedName>
</protein>
<gene>
    <name evidence="2" type="ORF">GSI_07536</name>
</gene>
<sequence length="210" mass="23051">MAFRMRHLLTTHPERMLWENLHTPQNIVVPVGLRHIPPGTKLYLPSASLSLHFPDVTLSSVDVPMILEPPHERRVGARRRAAGPSGDTSGSEKIEICLLSENYDAGRPSSSSFAADSESFIAPALHTHSRDDLIGAPYTPHHIIMDAFYYLSAPIPSQEPTSESSSPSEVLEVFVDQDTFGFIGCTRDASSRHDLRARLSPLQAILTGTS</sequence>
<proteinExistence type="predicted"/>
<name>A0A2G8S9B3_9APHY</name>
<feature type="region of interest" description="Disordered" evidence="1">
    <location>
        <begin position="72"/>
        <end position="91"/>
    </location>
</feature>
<organism evidence="2 3">
    <name type="scientific">Ganoderma sinense ZZ0214-1</name>
    <dbReference type="NCBI Taxonomy" id="1077348"/>
    <lineage>
        <taxon>Eukaryota</taxon>
        <taxon>Fungi</taxon>
        <taxon>Dikarya</taxon>
        <taxon>Basidiomycota</taxon>
        <taxon>Agaricomycotina</taxon>
        <taxon>Agaricomycetes</taxon>
        <taxon>Polyporales</taxon>
        <taxon>Polyporaceae</taxon>
        <taxon>Ganoderma</taxon>
    </lineage>
</organism>
<dbReference type="EMBL" id="AYKW01000015">
    <property type="protein sequence ID" value="PIL30351.1"/>
    <property type="molecule type" value="Genomic_DNA"/>
</dbReference>
<reference evidence="2 3" key="1">
    <citation type="journal article" date="2015" name="Sci. Rep.">
        <title>Chromosome-level genome map provides insights into diverse defense mechanisms in the medicinal fungus Ganoderma sinense.</title>
        <authorList>
            <person name="Zhu Y."/>
            <person name="Xu J."/>
            <person name="Sun C."/>
            <person name="Zhou S."/>
            <person name="Xu H."/>
            <person name="Nelson D.R."/>
            <person name="Qian J."/>
            <person name="Song J."/>
            <person name="Luo H."/>
            <person name="Xiang L."/>
            <person name="Li Y."/>
            <person name="Xu Z."/>
            <person name="Ji A."/>
            <person name="Wang L."/>
            <person name="Lu S."/>
            <person name="Hayward A."/>
            <person name="Sun W."/>
            <person name="Li X."/>
            <person name="Schwartz D.C."/>
            <person name="Wang Y."/>
            <person name="Chen S."/>
        </authorList>
    </citation>
    <scope>NUCLEOTIDE SEQUENCE [LARGE SCALE GENOMIC DNA]</scope>
    <source>
        <strain evidence="2 3">ZZ0214-1</strain>
    </source>
</reference>
<comment type="caution">
    <text evidence="2">The sequence shown here is derived from an EMBL/GenBank/DDBJ whole genome shotgun (WGS) entry which is preliminary data.</text>
</comment>
<evidence type="ECO:0000256" key="1">
    <source>
        <dbReference type="SAM" id="MobiDB-lite"/>
    </source>
</evidence>
<evidence type="ECO:0000313" key="2">
    <source>
        <dbReference type="EMBL" id="PIL30351.1"/>
    </source>
</evidence>
<keyword evidence="3" id="KW-1185">Reference proteome</keyword>
<dbReference type="Proteomes" id="UP000230002">
    <property type="component" value="Unassembled WGS sequence"/>
</dbReference>